<sequence>MLESCVNCCQPSNVLSRPPAQRALLQLSIDFCLVYLSRHTSKISEILPKLHMIWDTCCPDRKRYTPEDLDPPERRLELSPTFTNFEDERAPTPQSDEEGKGIEVKAIKFVEIKEIKISPETPSKPTQEPESNGLLEFFDRMLCPRNIVLLSDTKCKACEVWEALADVLVFLLMNDYLSEDSLTEQCLAVYRQDWP</sequence>
<evidence type="ECO:0000313" key="1">
    <source>
        <dbReference type="EMBL" id="JAA87265.1"/>
    </source>
</evidence>
<name>S4PIS6_9NEOP</name>
<accession>S4PIS6</accession>
<feature type="non-terminal residue" evidence="1">
    <location>
        <position position="195"/>
    </location>
</feature>
<organism evidence="1">
    <name type="scientific">Pararge aegeria</name>
    <name type="common">speckled wood butterfly</name>
    <dbReference type="NCBI Taxonomy" id="116150"/>
    <lineage>
        <taxon>Eukaryota</taxon>
        <taxon>Metazoa</taxon>
        <taxon>Ecdysozoa</taxon>
        <taxon>Arthropoda</taxon>
        <taxon>Hexapoda</taxon>
        <taxon>Insecta</taxon>
        <taxon>Pterygota</taxon>
        <taxon>Neoptera</taxon>
        <taxon>Endopterygota</taxon>
        <taxon>Lepidoptera</taxon>
        <taxon>Glossata</taxon>
        <taxon>Ditrysia</taxon>
        <taxon>Papilionoidea</taxon>
        <taxon>Nymphalidae</taxon>
        <taxon>Satyrinae</taxon>
        <taxon>Satyrini</taxon>
        <taxon>Parargina</taxon>
        <taxon>Pararge</taxon>
    </lineage>
</organism>
<reference evidence="1" key="2">
    <citation type="submission" date="2013-05" db="EMBL/GenBank/DDBJ databases">
        <authorList>
            <person name="Carter J.-M."/>
            <person name="Baker S.C."/>
            <person name="Pink R."/>
            <person name="Carter D.R.F."/>
            <person name="Collins A."/>
            <person name="Tomlin J."/>
            <person name="Gibbs M."/>
            <person name="Breuker C.J."/>
        </authorList>
    </citation>
    <scope>NUCLEOTIDE SEQUENCE</scope>
    <source>
        <tissue evidence="1">Ovary</tissue>
    </source>
</reference>
<protein>
    <submittedName>
        <fullName evidence="1">Codanin-1</fullName>
    </submittedName>
</protein>
<reference evidence="1" key="1">
    <citation type="journal article" date="2013" name="BMC Genomics">
        <title>Unscrambling butterfly oogenesis.</title>
        <authorList>
            <person name="Carter J.M."/>
            <person name="Baker S.C."/>
            <person name="Pink R."/>
            <person name="Carter D.R."/>
            <person name="Collins A."/>
            <person name="Tomlin J."/>
            <person name="Gibbs M."/>
            <person name="Breuker C.J."/>
        </authorList>
    </citation>
    <scope>NUCLEOTIDE SEQUENCE</scope>
    <source>
        <tissue evidence="1">Ovary</tissue>
    </source>
</reference>
<dbReference type="EMBL" id="GAIX01005295">
    <property type="protein sequence ID" value="JAA87265.1"/>
    <property type="molecule type" value="Transcribed_RNA"/>
</dbReference>
<proteinExistence type="predicted"/>
<dbReference type="AlphaFoldDB" id="S4PIS6"/>